<protein>
    <recommendedName>
        <fullName evidence="5">TLC domain-containing protein</fullName>
    </recommendedName>
</protein>
<dbReference type="Proteomes" id="UP000664521">
    <property type="component" value="Unassembled WGS sequence"/>
</dbReference>
<reference evidence="3" key="1">
    <citation type="submission" date="2021-03" db="EMBL/GenBank/DDBJ databases">
        <authorList>
            <person name="Tagirdzhanova G."/>
        </authorList>
    </citation>
    <scope>NUCLEOTIDE SEQUENCE</scope>
</reference>
<gene>
    <name evidence="3" type="ORF">HETSPECPRED_006351</name>
</gene>
<organism evidence="3 4">
    <name type="scientific">Heterodermia speciosa</name>
    <dbReference type="NCBI Taxonomy" id="116794"/>
    <lineage>
        <taxon>Eukaryota</taxon>
        <taxon>Fungi</taxon>
        <taxon>Dikarya</taxon>
        <taxon>Ascomycota</taxon>
        <taxon>Pezizomycotina</taxon>
        <taxon>Lecanoromycetes</taxon>
        <taxon>OSLEUM clade</taxon>
        <taxon>Lecanoromycetidae</taxon>
        <taxon>Caliciales</taxon>
        <taxon>Physciaceae</taxon>
        <taxon>Heterodermia</taxon>
    </lineage>
</organism>
<dbReference type="AlphaFoldDB" id="A0A8H3FMH5"/>
<keyword evidence="1" id="KW-0472">Membrane</keyword>
<evidence type="ECO:0000256" key="2">
    <source>
        <dbReference type="SAM" id="SignalP"/>
    </source>
</evidence>
<proteinExistence type="predicted"/>
<evidence type="ECO:0000313" key="3">
    <source>
        <dbReference type="EMBL" id="CAF9926505.1"/>
    </source>
</evidence>
<keyword evidence="1" id="KW-0812">Transmembrane</keyword>
<keyword evidence="1" id="KW-1133">Transmembrane helix</keyword>
<feature type="signal peptide" evidence="2">
    <location>
        <begin position="1"/>
        <end position="19"/>
    </location>
</feature>
<comment type="caution">
    <text evidence="3">The sequence shown here is derived from an EMBL/GenBank/DDBJ whole genome shotgun (WGS) entry which is preliminary data.</text>
</comment>
<accession>A0A8H3FMH5</accession>
<keyword evidence="4" id="KW-1185">Reference proteome</keyword>
<sequence length="138" mass="16036">MTLAFCLWLMRMWWHKLHAERYLYTLDMGPLLYNTAIALIMLAQLVCWLVYMVLQTRLTSPQLAYDIYDNRETSRARLLLPDKIDNASLTVVDDGGDQAFLGYYRYCLCMSLLWPASAGSLHSFKGEEEKEKNDAVKQ</sequence>
<keyword evidence="2" id="KW-0732">Signal</keyword>
<name>A0A8H3FMH5_9LECA</name>
<feature type="chain" id="PRO_5034021400" description="TLC domain-containing protein" evidence="2">
    <location>
        <begin position="20"/>
        <end position="138"/>
    </location>
</feature>
<dbReference type="EMBL" id="CAJPDS010000041">
    <property type="protein sequence ID" value="CAF9926505.1"/>
    <property type="molecule type" value="Genomic_DNA"/>
</dbReference>
<feature type="transmembrane region" description="Helical" evidence="1">
    <location>
        <begin position="35"/>
        <end position="54"/>
    </location>
</feature>
<evidence type="ECO:0000256" key="1">
    <source>
        <dbReference type="SAM" id="Phobius"/>
    </source>
</evidence>
<evidence type="ECO:0008006" key="5">
    <source>
        <dbReference type="Google" id="ProtNLM"/>
    </source>
</evidence>
<evidence type="ECO:0000313" key="4">
    <source>
        <dbReference type="Proteomes" id="UP000664521"/>
    </source>
</evidence>